<dbReference type="PANTHER" id="PTHR23421">
    <property type="entry name" value="BETA-GALACTOSIDASE RELATED"/>
    <property type="match status" value="1"/>
</dbReference>
<evidence type="ECO:0000259" key="10">
    <source>
        <dbReference type="Pfam" id="PF01301"/>
    </source>
</evidence>
<dbReference type="InterPro" id="IPR048912">
    <property type="entry name" value="BetaGal1-like_ABD1"/>
</dbReference>
<sequence>MELISSNNEPLRTVSSWSVSQCGAAMTIIGLCVVLAVVALRLATAVSTIKSQYRVFEIDYQNNRFLKDGEPFQYVSGSLHYFRVPRVYWRERLRQYRAAGLNAVCTYIEWSRHESSPGTYSFSGENDFEYFVQLAQEEDLLVILRPGPYICSERDFGGYPTWLLHENPNMGLRTNESSHTHFVESWLSVLFPRIQPLLYGNGGPVIMLQVENEYGSFSACDGNYTRWLRDVFRTYVGDNAVLLTTDGAGSGYLKCGTIPGVLATVDFGPTTNVSREFDALRQYQKHGPLVNSEFYTGWLTHWGDPKMASRSTSSIVNSTRQLLALNASFNFYVFHGGTSFGLSTGANISPFLPQVTSYDFDAPISESGNLTEKYYAIRSVISEFMPVPDIPVESSGTMDYGTVLLAPKISLFDSQTAIEYPAFEYPQTFESLEQYSGFMFYETRLPPRFPGLGYLVANNVHDRTIVCLNKRPVGVLSRSDNIYQMILVGQAGQMLGLLVENQGHINYQNMTDLKGLVENVTLNGDILTGWTHTGYPMTNVSQIATLPNMSSVALPAFFGGSFSLPTAAPRDVPLGTFVDMTGWGKGILYVNGYNLGRYWPEMGPQMSLYLPGSFLRQNNTVLVMELGIRHPNTTLRLVAEPVVNLIQHSHGHNDSQINVQLAH</sequence>
<organism evidence="13">
    <name type="scientific">Homalodisca liturata</name>
    <dbReference type="NCBI Taxonomy" id="320908"/>
    <lineage>
        <taxon>Eukaryota</taxon>
        <taxon>Metazoa</taxon>
        <taxon>Ecdysozoa</taxon>
        <taxon>Arthropoda</taxon>
        <taxon>Hexapoda</taxon>
        <taxon>Insecta</taxon>
        <taxon>Pterygota</taxon>
        <taxon>Neoptera</taxon>
        <taxon>Paraneoptera</taxon>
        <taxon>Hemiptera</taxon>
        <taxon>Auchenorrhyncha</taxon>
        <taxon>Membracoidea</taxon>
        <taxon>Cicadellidae</taxon>
        <taxon>Cicadellinae</taxon>
        <taxon>Proconiini</taxon>
        <taxon>Homalodisca</taxon>
    </lineage>
</organism>
<reference evidence="13" key="1">
    <citation type="submission" date="2015-11" db="EMBL/GenBank/DDBJ databases">
        <title>De novo transcriptome assembly of four potential Pierce s Disease insect vectors from Arizona vineyards.</title>
        <authorList>
            <person name="Tassone E.E."/>
        </authorList>
    </citation>
    <scope>NUCLEOTIDE SEQUENCE</scope>
</reference>
<dbReference type="GO" id="GO:0005975">
    <property type="term" value="P:carbohydrate metabolic process"/>
    <property type="evidence" value="ECO:0007669"/>
    <property type="project" value="InterPro"/>
</dbReference>
<keyword evidence="5 7" id="KW-0326">Glycosidase</keyword>
<evidence type="ECO:0000256" key="3">
    <source>
        <dbReference type="ARBA" id="ARBA00022801"/>
    </source>
</evidence>
<evidence type="ECO:0000256" key="2">
    <source>
        <dbReference type="ARBA" id="ARBA00022729"/>
    </source>
</evidence>
<comment type="similarity">
    <text evidence="1 8">Belongs to the glycosyl hydrolase 35 family.</text>
</comment>
<proteinExistence type="inferred from homology"/>
<dbReference type="SUPFAM" id="SSF51445">
    <property type="entry name" value="(Trans)glycosidases"/>
    <property type="match status" value="1"/>
</dbReference>
<dbReference type="InterPro" id="IPR017853">
    <property type="entry name" value="GH"/>
</dbReference>
<dbReference type="SUPFAM" id="SSF49785">
    <property type="entry name" value="Galactose-binding domain-like"/>
    <property type="match status" value="1"/>
</dbReference>
<feature type="domain" description="Beta-galactosidase 1-like first all-beta" evidence="11">
    <location>
        <begin position="426"/>
        <end position="533"/>
    </location>
</feature>
<evidence type="ECO:0000256" key="6">
    <source>
        <dbReference type="PIRSR" id="PIRSR006336-1"/>
    </source>
</evidence>
<feature type="active site" description="Nucleophile" evidence="6">
    <location>
        <position position="293"/>
    </location>
</feature>
<dbReference type="FunFam" id="3.20.20.80:FF:000017">
    <property type="entry name" value="Beta-galactosidase"/>
    <property type="match status" value="1"/>
</dbReference>
<dbReference type="Pfam" id="PF21467">
    <property type="entry name" value="BetaGal_gal-bd"/>
    <property type="match status" value="1"/>
</dbReference>
<dbReference type="InterPro" id="IPR026283">
    <property type="entry name" value="B-gal_1-like"/>
</dbReference>
<evidence type="ECO:0000256" key="4">
    <source>
        <dbReference type="ARBA" id="ARBA00023180"/>
    </source>
</evidence>
<gene>
    <name evidence="13" type="ORF">g.17282</name>
</gene>
<feature type="transmembrane region" description="Helical" evidence="9">
    <location>
        <begin position="24"/>
        <end position="44"/>
    </location>
</feature>
<evidence type="ECO:0000256" key="1">
    <source>
        <dbReference type="ARBA" id="ARBA00009809"/>
    </source>
</evidence>
<dbReference type="PIRSF" id="PIRSF006336">
    <property type="entry name" value="B-gal"/>
    <property type="match status" value="1"/>
</dbReference>
<evidence type="ECO:0000259" key="11">
    <source>
        <dbReference type="Pfam" id="PF21317"/>
    </source>
</evidence>
<name>A0A1B6JXA2_9HEMI</name>
<evidence type="ECO:0000256" key="9">
    <source>
        <dbReference type="SAM" id="Phobius"/>
    </source>
</evidence>
<feature type="domain" description="Beta-galactosidase galactose-binding" evidence="12">
    <location>
        <begin position="555"/>
        <end position="618"/>
    </location>
</feature>
<dbReference type="PRINTS" id="PR00742">
    <property type="entry name" value="GLHYDRLASE35"/>
</dbReference>
<evidence type="ECO:0000259" key="12">
    <source>
        <dbReference type="Pfam" id="PF21467"/>
    </source>
</evidence>
<dbReference type="InterPro" id="IPR048913">
    <property type="entry name" value="BetaGal_gal-bd"/>
</dbReference>
<dbReference type="Gene3D" id="3.20.20.80">
    <property type="entry name" value="Glycosidases"/>
    <property type="match status" value="1"/>
</dbReference>
<feature type="domain" description="Glycoside hydrolase 35 catalytic" evidence="10">
    <location>
        <begin position="65"/>
        <end position="383"/>
    </location>
</feature>
<dbReference type="EC" id="3.2.1.23" evidence="7"/>
<dbReference type="InterPro" id="IPR008979">
    <property type="entry name" value="Galactose-bd-like_sf"/>
</dbReference>
<dbReference type="InterPro" id="IPR001944">
    <property type="entry name" value="Glycoside_Hdrlase_35"/>
</dbReference>
<dbReference type="Pfam" id="PF21317">
    <property type="entry name" value="BetaGal_ABD_1"/>
    <property type="match status" value="1"/>
</dbReference>
<protein>
    <recommendedName>
        <fullName evidence="7">Beta-galactosidase</fullName>
        <ecNumber evidence="7">3.2.1.23</ecNumber>
    </recommendedName>
</protein>
<dbReference type="PROSITE" id="PS01182">
    <property type="entry name" value="GLYCOSYL_HYDROL_F35"/>
    <property type="match status" value="1"/>
</dbReference>
<evidence type="ECO:0000256" key="8">
    <source>
        <dbReference type="RuleBase" id="RU003679"/>
    </source>
</evidence>
<keyword evidence="9" id="KW-0812">Transmembrane</keyword>
<keyword evidence="4" id="KW-0325">Glycoprotein</keyword>
<keyword evidence="9" id="KW-1133">Transmembrane helix</keyword>
<dbReference type="AlphaFoldDB" id="A0A1B6JXA2"/>
<dbReference type="InterPro" id="IPR031330">
    <property type="entry name" value="Gly_Hdrlase_35_cat"/>
</dbReference>
<dbReference type="EMBL" id="GECU01004183">
    <property type="protein sequence ID" value="JAT03524.1"/>
    <property type="molecule type" value="Transcribed_RNA"/>
</dbReference>
<dbReference type="GO" id="GO:0004565">
    <property type="term" value="F:beta-galactosidase activity"/>
    <property type="evidence" value="ECO:0007669"/>
    <property type="project" value="UniProtKB-EC"/>
</dbReference>
<evidence type="ECO:0000256" key="5">
    <source>
        <dbReference type="ARBA" id="ARBA00023295"/>
    </source>
</evidence>
<evidence type="ECO:0000256" key="7">
    <source>
        <dbReference type="RuleBase" id="RU000675"/>
    </source>
</evidence>
<comment type="catalytic activity">
    <reaction evidence="7">
        <text>Hydrolysis of terminal non-reducing beta-D-galactose residues in beta-D-galactosides.</text>
        <dbReference type="EC" id="3.2.1.23"/>
    </reaction>
</comment>
<dbReference type="Gene3D" id="2.60.120.260">
    <property type="entry name" value="Galactose-binding domain-like"/>
    <property type="match status" value="2"/>
</dbReference>
<evidence type="ECO:0000313" key="13">
    <source>
        <dbReference type="EMBL" id="JAT03524.1"/>
    </source>
</evidence>
<feature type="active site" description="Proton donor" evidence="6">
    <location>
        <position position="213"/>
    </location>
</feature>
<keyword evidence="2" id="KW-0732">Signal</keyword>
<accession>A0A1B6JXA2</accession>
<keyword evidence="9" id="KW-0472">Membrane</keyword>
<keyword evidence="3 7" id="KW-0378">Hydrolase</keyword>
<dbReference type="Pfam" id="PF01301">
    <property type="entry name" value="Glyco_hydro_35"/>
    <property type="match status" value="1"/>
</dbReference>
<dbReference type="InterPro" id="IPR019801">
    <property type="entry name" value="Glyco_hydro_35_CS"/>
</dbReference>